<organism evidence="1 2">
    <name type="scientific">Trifolium pratense</name>
    <name type="common">Red clover</name>
    <dbReference type="NCBI Taxonomy" id="57577"/>
    <lineage>
        <taxon>Eukaryota</taxon>
        <taxon>Viridiplantae</taxon>
        <taxon>Streptophyta</taxon>
        <taxon>Embryophyta</taxon>
        <taxon>Tracheophyta</taxon>
        <taxon>Spermatophyta</taxon>
        <taxon>Magnoliopsida</taxon>
        <taxon>eudicotyledons</taxon>
        <taxon>Gunneridae</taxon>
        <taxon>Pentapetalae</taxon>
        <taxon>rosids</taxon>
        <taxon>fabids</taxon>
        <taxon>Fabales</taxon>
        <taxon>Fabaceae</taxon>
        <taxon>Papilionoideae</taxon>
        <taxon>50 kb inversion clade</taxon>
        <taxon>NPAAA clade</taxon>
        <taxon>Hologalegina</taxon>
        <taxon>IRL clade</taxon>
        <taxon>Trifolieae</taxon>
        <taxon>Trifolium</taxon>
    </lineage>
</organism>
<gene>
    <name evidence="1" type="ORF">L195_g061195</name>
</gene>
<dbReference type="AlphaFoldDB" id="A0A2K3K8E5"/>
<comment type="caution">
    <text evidence="1">The sequence shown here is derived from an EMBL/GenBank/DDBJ whole genome shotgun (WGS) entry which is preliminary data.</text>
</comment>
<evidence type="ECO:0000313" key="1">
    <source>
        <dbReference type="EMBL" id="PNX62542.1"/>
    </source>
</evidence>
<sequence length="92" mass="10091">FEVESSNSGRQSTLALGYLIGDREKDDIVEPKGDDHGDLVGYVSIVSEEVQDLERIFREAIESNGDQTRELVGLLEVVGCKGSLMLQLVEPP</sequence>
<reference evidence="1 2" key="1">
    <citation type="journal article" date="2014" name="Am. J. Bot.">
        <title>Genome assembly and annotation for red clover (Trifolium pratense; Fabaceae).</title>
        <authorList>
            <person name="Istvanek J."/>
            <person name="Jaros M."/>
            <person name="Krenek A."/>
            <person name="Repkova J."/>
        </authorList>
    </citation>
    <scope>NUCLEOTIDE SEQUENCE [LARGE SCALE GENOMIC DNA]</scope>
    <source>
        <strain evidence="2">cv. Tatra</strain>
        <tissue evidence="1">Young leaves</tissue>
    </source>
</reference>
<dbReference type="Proteomes" id="UP000236291">
    <property type="component" value="Unassembled WGS sequence"/>
</dbReference>
<accession>A0A2K3K8E5</accession>
<reference evidence="1 2" key="2">
    <citation type="journal article" date="2017" name="Front. Plant Sci.">
        <title>Gene Classification and Mining of Molecular Markers Useful in Red Clover (Trifolium pratense) Breeding.</title>
        <authorList>
            <person name="Istvanek J."/>
            <person name="Dluhosova J."/>
            <person name="Dluhos P."/>
            <person name="Patkova L."/>
            <person name="Nedelnik J."/>
            <person name="Repkova J."/>
        </authorList>
    </citation>
    <scope>NUCLEOTIDE SEQUENCE [LARGE SCALE GENOMIC DNA]</scope>
    <source>
        <strain evidence="2">cv. Tatra</strain>
        <tissue evidence="1">Young leaves</tissue>
    </source>
</reference>
<protein>
    <submittedName>
        <fullName evidence="1">Uncharacterized protein</fullName>
    </submittedName>
</protein>
<name>A0A2K3K8E5_TRIPR</name>
<proteinExistence type="predicted"/>
<feature type="non-terminal residue" evidence="1">
    <location>
        <position position="1"/>
    </location>
</feature>
<dbReference type="EMBL" id="ASHM01148611">
    <property type="protein sequence ID" value="PNX62542.1"/>
    <property type="molecule type" value="Genomic_DNA"/>
</dbReference>
<evidence type="ECO:0000313" key="2">
    <source>
        <dbReference type="Proteomes" id="UP000236291"/>
    </source>
</evidence>